<dbReference type="InterPro" id="IPR016898">
    <property type="entry name" value="Polyphosphate_phosphotransfera"/>
</dbReference>
<dbReference type="Gene3D" id="3.40.50.300">
    <property type="entry name" value="P-loop containing nucleotide triphosphate hydrolases"/>
    <property type="match status" value="1"/>
</dbReference>
<dbReference type="Proteomes" id="UP000251923">
    <property type="component" value="Unassembled WGS sequence"/>
</dbReference>
<name>A0A2I1L555_9LACT</name>
<dbReference type="SUPFAM" id="SSF52540">
    <property type="entry name" value="P-loop containing nucleoside triphosphate hydrolases"/>
    <property type="match status" value="1"/>
</dbReference>
<protein>
    <submittedName>
        <fullName evidence="3">Polyphosphate--nucleotide phosphotransferase</fullName>
    </submittedName>
</protein>
<dbReference type="GO" id="GO:0006797">
    <property type="term" value="P:polyphosphate metabolic process"/>
    <property type="evidence" value="ECO:0007669"/>
    <property type="project" value="InterPro"/>
</dbReference>
<dbReference type="GO" id="GO:0008976">
    <property type="term" value="F:polyphosphate kinase activity"/>
    <property type="evidence" value="ECO:0007669"/>
    <property type="project" value="InterPro"/>
</dbReference>
<dbReference type="NCBIfam" id="TIGR03709">
    <property type="entry name" value="PPK2_rel_1"/>
    <property type="match status" value="1"/>
</dbReference>
<keyword evidence="1" id="KW-0808">Transferase</keyword>
<organism evidence="3 4">
    <name type="scientific">Aerococcus urinae</name>
    <dbReference type="NCBI Taxonomy" id="1376"/>
    <lineage>
        <taxon>Bacteria</taxon>
        <taxon>Bacillati</taxon>
        <taxon>Bacillota</taxon>
        <taxon>Bacilli</taxon>
        <taxon>Lactobacillales</taxon>
        <taxon>Aerococcaceae</taxon>
        <taxon>Aerococcus</taxon>
    </lineage>
</organism>
<dbReference type="PANTHER" id="PTHR34383">
    <property type="entry name" value="POLYPHOSPHATE:AMP PHOSPHOTRANSFERASE-RELATED"/>
    <property type="match status" value="1"/>
</dbReference>
<dbReference type="EMBL" id="QMHM01000024">
    <property type="protein sequence ID" value="RAV77452.1"/>
    <property type="molecule type" value="Genomic_DNA"/>
</dbReference>
<dbReference type="PIRSF" id="PIRSF028756">
    <property type="entry name" value="PPK2_prd"/>
    <property type="match status" value="1"/>
</dbReference>
<dbReference type="GeneID" id="86971627"/>
<sequence>MEFKDFKVTDGNFSLADFQTAYLSEAEDEKLKEEIYESLVPQLVDWHDRLTAEGTHGLLVALQALDAAGKDELIRYIFSTLQPQALKVTSYQQPSDDEIAHDYLWRMHEGMPERGTIAILNRSYYEDIIAPQVHDSLDSDDQPSEIRDDPQVVEKRYQQILQFEKYLCENGFPVVKFFFHMSKDKQRERLLERIEEREKNHEFSFSDIEDRKKWDLYQEVFEKMLQNTACDYAPWYILPADNPWLARKIATQALIEVIEKIDPHYPTFSDEEQEKASQIVEQLRNNEI</sequence>
<accession>A0A2I1L555</accession>
<dbReference type="InterPro" id="IPR022488">
    <property type="entry name" value="PPK2-related"/>
</dbReference>
<gene>
    <name evidence="3" type="ORF">DBT54_08735</name>
</gene>
<evidence type="ECO:0000313" key="4">
    <source>
        <dbReference type="Proteomes" id="UP000251923"/>
    </source>
</evidence>
<dbReference type="InterPro" id="IPR022300">
    <property type="entry name" value="PPK2-rel_1"/>
</dbReference>
<keyword evidence="2" id="KW-0418">Kinase</keyword>
<comment type="caution">
    <text evidence="3">The sequence shown here is derived from an EMBL/GenBank/DDBJ whole genome shotgun (WGS) entry which is preliminary data.</text>
</comment>
<evidence type="ECO:0000313" key="3">
    <source>
        <dbReference type="EMBL" id="RAV77452.1"/>
    </source>
</evidence>
<dbReference type="RefSeq" id="WP_070598434.1">
    <property type="nucleotide sequence ID" value="NZ_JASODP010000017.1"/>
</dbReference>
<dbReference type="PANTHER" id="PTHR34383:SF3">
    <property type="entry name" value="POLYPHOSPHATE:AMP PHOSPHOTRANSFERASE"/>
    <property type="match status" value="1"/>
</dbReference>
<proteinExistence type="predicted"/>
<dbReference type="InterPro" id="IPR027417">
    <property type="entry name" value="P-loop_NTPase"/>
</dbReference>
<dbReference type="Pfam" id="PF03976">
    <property type="entry name" value="PPK2"/>
    <property type="match status" value="1"/>
</dbReference>
<evidence type="ECO:0000256" key="2">
    <source>
        <dbReference type="ARBA" id="ARBA00022777"/>
    </source>
</evidence>
<reference evidence="3 4" key="1">
    <citation type="submission" date="2018-04" db="EMBL/GenBank/DDBJ databases">
        <title>Aerococcus urinae genomes.</title>
        <authorList>
            <person name="Hilt E."/>
            <person name="Gilbert N.M."/>
            <person name="Thomas-White K."/>
            <person name="Putonti C."/>
            <person name="Lewis A.L."/>
            <person name="Visck K.L."/>
            <person name="Wolfe A.J."/>
        </authorList>
    </citation>
    <scope>NUCLEOTIDE SEQUENCE [LARGE SCALE GENOMIC DNA]</scope>
    <source>
        <strain evidence="3 4">UMB7480</strain>
    </source>
</reference>
<dbReference type="AlphaFoldDB" id="A0A2I1L555"/>
<evidence type="ECO:0000256" key="1">
    <source>
        <dbReference type="ARBA" id="ARBA00022679"/>
    </source>
</evidence>